<dbReference type="AlphaFoldDB" id="A0AAX1NC42"/>
<proteinExistence type="predicted"/>
<dbReference type="EMBL" id="CP076133">
    <property type="protein sequence ID" value="QWG05128.1"/>
    <property type="molecule type" value="Genomic_DNA"/>
</dbReference>
<keyword evidence="2" id="KW-1185">Reference proteome</keyword>
<dbReference type="PROSITE" id="PS51257">
    <property type="entry name" value="PROKAR_LIPOPROTEIN"/>
    <property type="match status" value="1"/>
</dbReference>
<reference evidence="1 2" key="1">
    <citation type="submission" date="2021-05" db="EMBL/GenBank/DDBJ databases">
        <title>Comparative genomic studies on the polysaccharide-degrading batcterial strains of the Flammeovirga genus.</title>
        <authorList>
            <person name="Zewei F."/>
            <person name="Zheng Z."/>
            <person name="Yu L."/>
            <person name="Ruyue G."/>
            <person name="Yanhong M."/>
            <person name="Yuanyuan C."/>
            <person name="Jingyan G."/>
            <person name="Wenjun H."/>
        </authorList>
    </citation>
    <scope>NUCLEOTIDE SEQUENCE [LARGE SCALE GENOMIC DNA]</scope>
    <source>
        <strain evidence="1 2">NBRC:100898</strain>
    </source>
</reference>
<dbReference type="KEGG" id="fya:KMW28_22145"/>
<evidence type="ECO:0000313" key="2">
    <source>
        <dbReference type="Proteomes" id="UP000678679"/>
    </source>
</evidence>
<dbReference type="RefSeq" id="WP_158297961.1">
    <property type="nucleotide sequence ID" value="NZ_CP076133.1"/>
</dbReference>
<gene>
    <name evidence="1" type="ORF">KMW28_22145</name>
</gene>
<evidence type="ECO:0008006" key="3">
    <source>
        <dbReference type="Google" id="ProtNLM"/>
    </source>
</evidence>
<organism evidence="1 2">
    <name type="scientific">Flammeovirga yaeyamensis</name>
    <dbReference type="NCBI Taxonomy" id="367791"/>
    <lineage>
        <taxon>Bacteria</taxon>
        <taxon>Pseudomonadati</taxon>
        <taxon>Bacteroidota</taxon>
        <taxon>Cytophagia</taxon>
        <taxon>Cytophagales</taxon>
        <taxon>Flammeovirgaceae</taxon>
        <taxon>Flammeovirga</taxon>
    </lineage>
</organism>
<sequence length="180" mass="20988">MKKFLYLITLLMIFSSCGYKTTYVDYHKPKTVKWLKSGKIKYANTKQTKKGRERVALENQKRKEQEILTKMKENNIPRQPIIIQIKGTGMVDYFTGNSFQIAEYKGRLKLENRRYVIYPEIEVDFQPLKSAHPAVYADLSTADQETWTKLIIDAGFRLTKISHKELEFKLPNTDISGSTK</sequence>
<evidence type="ECO:0000313" key="1">
    <source>
        <dbReference type="EMBL" id="QWG05128.1"/>
    </source>
</evidence>
<protein>
    <recommendedName>
        <fullName evidence="3">Lipoprotein</fullName>
    </recommendedName>
</protein>
<name>A0AAX1NC42_9BACT</name>
<accession>A0AAX1NC42</accession>
<dbReference type="Proteomes" id="UP000678679">
    <property type="component" value="Chromosome 2"/>
</dbReference>